<evidence type="ECO:0000313" key="1">
    <source>
        <dbReference type="EMBL" id="KAB8300015.1"/>
    </source>
</evidence>
<dbReference type="EMBL" id="VIGI01000005">
    <property type="protein sequence ID" value="KAB8300015.1"/>
    <property type="molecule type" value="Genomic_DNA"/>
</dbReference>
<dbReference type="Proteomes" id="UP000326757">
    <property type="component" value="Unassembled WGS sequence"/>
</dbReference>
<gene>
    <name evidence="1" type="ORF">EYC80_000255</name>
</gene>
<dbReference type="AlphaFoldDB" id="A0A5N6KA24"/>
<comment type="caution">
    <text evidence="1">The sequence shown here is derived from an EMBL/GenBank/DDBJ whole genome shotgun (WGS) entry which is preliminary data.</text>
</comment>
<keyword evidence="2" id="KW-1185">Reference proteome</keyword>
<organism evidence="1 2">
    <name type="scientific">Monilinia laxa</name>
    <name type="common">Brown rot fungus</name>
    <name type="synonym">Sclerotinia laxa</name>
    <dbReference type="NCBI Taxonomy" id="61186"/>
    <lineage>
        <taxon>Eukaryota</taxon>
        <taxon>Fungi</taxon>
        <taxon>Dikarya</taxon>
        <taxon>Ascomycota</taxon>
        <taxon>Pezizomycotina</taxon>
        <taxon>Leotiomycetes</taxon>
        <taxon>Helotiales</taxon>
        <taxon>Sclerotiniaceae</taxon>
        <taxon>Monilinia</taxon>
    </lineage>
</organism>
<dbReference type="OrthoDB" id="10367522at2759"/>
<protein>
    <submittedName>
        <fullName evidence="1">Uncharacterized protein</fullName>
    </submittedName>
</protein>
<sequence>MDMDIGNGYTWYGGVVNYCPMTSNELVLGTRDAYDIKIYPYIYCVWHLPPACLFESTSPSSVFALLVNLLLHYLHH</sequence>
<proteinExistence type="predicted"/>
<accession>A0A5N6KA24</accession>
<evidence type="ECO:0000313" key="2">
    <source>
        <dbReference type="Proteomes" id="UP000326757"/>
    </source>
</evidence>
<reference evidence="1 2" key="1">
    <citation type="submission" date="2019-06" db="EMBL/GenBank/DDBJ databases">
        <title>Genome Sequence of the Brown Rot Fungal Pathogen Monilinia laxa.</title>
        <authorList>
            <person name="De Miccolis Angelini R.M."/>
            <person name="Landi L."/>
            <person name="Abate D."/>
            <person name="Pollastro S."/>
            <person name="Romanazzi G."/>
            <person name="Faretra F."/>
        </authorList>
    </citation>
    <scope>NUCLEOTIDE SEQUENCE [LARGE SCALE GENOMIC DNA]</scope>
    <source>
        <strain evidence="1 2">Mlax316</strain>
    </source>
</reference>
<name>A0A5N6KA24_MONLA</name>